<feature type="compositionally biased region" description="Low complexity" evidence="1">
    <location>
        <begin position="1"/>
        <end position="22"/>
    </location>
</feature>
<feature type="transmembrane region" description="Helical" evidence="2">
    <location>
        <begin position="52"/>
        <end position="75"/>
    </location>
</feature>
<protein>
    <submittedName>
        <fullName evidence="3">DUF485 domain-containing protein</fullName>
    </submittedName>
</protein>
<accession>A0ABS1MSB4</accession>
<keyword evidence="2" id="KW-1133">Transmembrane helix</keyword>
<organism evidence="3 4">
    <name type="scientific">Streptomyces siderophoricus</name>
    <dbReference type="NCBI Taxonomy" id="2802281"/>
    <lineage>
        <taxon>Bacteria</taxon>
        <taxon>Bacillati</taxon>
        <taxon>Actinomycetota</taxon>
        <taxon>Actinomycetes</taxon>
        <taxon>Kitasatosporales</taxon>
        <taxon>Streptomycetaceae</taxon>
        <taxon>Streptomyces</taxon>
    </lineage>
</organism>
<evidence type="ECO:0000256" key="2">
    <source>
        <dbReference type="SAM" id="Phobius"/>
    </source>
</evidence>
<evidence type="ECO:0000313" key="3">
    <source>
        <dbReference type="EMBL" id="MBL1090672.1"/>
    </source>
</evidence>
<proteinExistence type="predicted"/>
<keyword evidence="2" id="KW-0472">Membrane</keyword>
<evidence type="ECO:0000313" key="4">
    <source>
        <dbReference type="Proteomes" id="UP000629371"/>
    </source>
</evidence>
<dbReference type="Pfam" id="PF04341">
    <property type="entry name" value="DUF485"/>
    <property type="match status" value="1"/>
</dbReference>
<comment type="caution">
    <text evidence="3">The sequence shown here is derived from an EMBL/GenBank/DDBJ whole genome shotgun (WGS) entry which is preliminary data.</text>
</comment>
<dbReference type="InterPro" id="IPR007436">
    <property type="entry name" value="DUF485"/>
</dbReference>
<sequence length="145" mass="15336">MTTHASPPGSSAAEAPGSSTGTPPAPDDLTVTVFRHAQQGRPFGQLRRAQRVFAVVATTAVLSLYLLYVLLSSYAPGLMAGKVVGNLNVALFLGLAQFAATFLAAWLYTRHANRRRDPLAAQIKEGIEQARIRAHSHGEAEGTAA</sequence>
<name>A0ABS1MSB4_9ACTN</name>
<dbReference type="Proteomes" id="UP000629371">
    <property type="component" value="Unassembled WGS sequence"/>
</dbReference>
<evidence type="ECO:0000256" key="1">
    <source>
        <dbReference type="SAM" id="MobiDB-lite"/>
    </source>
</evidence>
<dbReference type="PANTHER" id="PTHR38441">
    <property type="entry name" value="INTEGRAL MEMBRANE PROTEIN-RELATED"/>
    <property type="match status" value="1"/>
</dbReference>
<dbReference type="PANTHER" id="PTHR38441:SF1">
    <property type="entry name" value="MEMBRANE PROTEIN"/>
    <property type="match status" value="1"/>
</dbReference>
<dbReference type="EMBL" id="JAERRI010000007">
    <property type="protein sequence ID" value="MBL1090672.1"/>
    <property type="molecule type" value="Genomic_DNA"/>
</dbReference>
<gene>
    <name evidence="3" type="ORF">JK360_14915</name>
</gene>
<feature type="region of interest" description="Disordered" evidence="1">
    <location>
        <begin position="1"/>
        <end position="27"/>
    </location>
</feature>
<dbReference type="RefSeq" id="WP_201804302.1">
    <property type="nucleotide sequence ID" value="NZ_JAERRI010000007.1"/>
</dbReference>
<reference evidence="3 4" key="1">
    <citation type="submission" date="2021-01" db="EMBL/GenBank/DDBJ databases">
        <title>WGS of actinomycetes isolated from Thailand.</title>
        <authorList>
            <person name="Thawai C."/>
        </authorList>
    </citation>
    <scope>NUCLEOTIDE SEQUENCE [LARGE SCALE GENOMIC DNA]</scope>
    <source>
        <strain evidence="3 4">CH9-7</strain>
    </source>
</reference>
<feature type="transmembrane region" description="Helical" evidence="2">
    <location>
        <begin position="87"/>
        <end position="108"/>
    </location>
</feature>
<keyword evidence="4" id="KW-1185">Reference proteome</keyword>
<keyword evidence="2" id="KW-0812">Transmembrane</keyword>